<dbReference type="Pfam" id="PF02076">
    <property type="entry name" value="STE3"/>
    <property type="match status" value="1"/>
</dbReference>
<keyword evidence="3" id="KW-0589">Pheromone response</keyword>
<keyword evidence="12" id="KW-1185">Reference proteome</keyword>
<dbReference type="PANTHER" id="PTHR28097">
    <property type="entry name" value="PHEROMONE A FACTOR RECEPTOR"/>
    <property type="match status" value="1"/>
</dbReference>
<evidence type="ECO:0000256" key="8">
    <source>
        <dbReference type="ARBA" id="ARBA00023170"/>
    </source>
</evidence>
<feature type="transmembrane region" description="Helical" evidence="10">
    <location>
        <begin position="207"/>
        <end position="223"/>
    </location>
</feature>
<accession>A0A4S4NBG8</accession>
<feature type="transmembrane region" description="Helical" evidence="10">
    <location>
        <begin position="46"/>
        <end position="66"/>
    </location>
</feature>
<dbReference type="GO" id="GO:0000750">
    <property type="term" value="P:pheromone-dependent signal transduction involved in conjugation with cellular fusion"/>
    <property type="evidence" value="ECO:0007669"/>
    <property type="project" value="TreeGrafter"/>
</dbReference>
<evidence type="ECO:0000256" key="9">
    <source>
        <dbReference type="ARBA" id="ARBA00023224"/>
    </source>
</evidence>
<proteinExistence type="inferred from homology"/>
<sequence length="259" mass="29131">MLATKFLIGAGVGIPASALCINRRLYSIASVRNISIGREERRRATIIDLCISVGIPMLVMILHYIVQGHRFNILEDIGCTPAIYNTLPAYPLVFMWPVLLSLISFVYAGLTLRAFWVRRVQFSELVSSASSMTVNRYFRLMLLSCLTMLLNTPLSAFSIYINTHGLQLSPWVSWSDAHYNFSFVEQIPAVIWRSSVTYTVSAEMSRWIYPFSALIFFGLFGFADEARRNYVAALAYVVSKLGLKPLSRAKKLGFTTALS</sequence>
<feature type="transmembrane region" description="Helical" evidence="10">
    <location>
        <begin position="137"/>
        <end position="161"/>
    </location>
</feature>
<evidence type="ECO:0000313" key="12">
    <source>
        <dbReference type="Proteomes" id="UP000308730"/>
    </source>
</evidence>
<dbReference type="OrthoDB" id="2874149at2759"/>
<evidence type="ECO:0000256" key="7">
    <source>
        <dbReference type="ARBA" id="ARBA00023136"/>
    </source>
</evidence>
<evidence type="ECO:0000313" key="11">
    <source>
        <dbReference type="EMBL" id="THH33300.1"/>
    </source>
</evidence>
<evidence type="ECO:0000256" key="1">
    <source>
        <dbReference type="ARBA" id="ARBA00004141"/>
    </source>
</evidence>
<dbReference type="PANTHER" id="PTHR28097:SF1">
    <property type="entry name" value="PHEROMONE A FACTOR RECEPTOR"/>
    <property type="match status" value="1"/>
</dbReference>
<keyword evidence="5 10" id="KW-1133">Transmembrane helix</keyword>
<dbReference type="GO" id="GO:0005886">
    <property type="term" value="C:plasma membrane"/>
    <property type="evidence" value="ECO:0007669"/>
    <property type="project" value="TreeGrafter"/>
</dbReference>
<dbReference type="Proteomes" id="UP000308730">
    <property type="component" value="Unassembled WGS sequence"/>
</dbReference>
<comment type="similarity">
    <text evidence="2">Belongs to the G-protein coupled receptor 4 family.</text>
</comment>
<keyword evidence="4 10" id="KW-0812">Transmembrane</keyword>
<evidence type="ECO:0000256" key="5">
    <source>
        <dbReference type="ARBA" id="ARBA00022989"/>
    </source>
</evidence>
<name>A0A4S4NBG8_9APHY</name>
<reference evidence="11 12" key="1">
    <citation type="submission" date="2019-02" db="EMBL/GenBank/DDBJ databases">
        <title>Genome sequencing of the rare red list fungi Antrodiella citrinella (Flaviporus citrinellus).</title>
        <authorList>
            <person name="Buettner E."/>
            <person name="Kellner H."/>
        </authorList>
    </citation>
    <scope>NUCLEOTIDE SEQUENCE [LARGE SCALE GENOMIC DNA]</scope>
    <source>
        <strain evidence="11 12">DSM 108506</strain>
    </source>
</reference>
<evidence type="ECO:0000256" key="3">
    <source>
        <dbReference type="ARBA" id="ARBA00022507"/>
    </source>
</evidence>
<dbReference type="EMBL" id="SGPM01000008">
    <property type="protein sequence ID" value="THH33300.1"/>
    <property type="molecule type" value="Genomic_DNA"/>
</dbReference>
<dbReference type="CDD" id="cd14966">
    <property type="entry name" value="7tmD_STE3"/>
    <property type="match status" value="1"/>
</dbReference>
<feature type="transmembrane region" description="Helical" evidence="10">
    <location>
        <begin position="94"/>
        <end position="116"/>
    </location>
</feature>
<dbReference type="InterPro" id="IPR000481">
    <property type="entry name" value="GPCR_Pheromne_B_alpha_rcpt"/>
</dbReference>
<keyword evidence="9" id="KW-0807">Transducer</keyword>
<protein>
    <submittedName>
        <fullName evidence="11">Uncharacterized protein</fullName>
    </submittedName>
</protein>
<gene>
    <name evidence="11" type="ORF">EUX98_g912</name>
</gene>
<keyword evidence="6" id="KW-0297">G-protein coupled receptor</keyword>
<dbReference type="AlphaFoldDB" id="A0A4S4NBG8"/>
<evidence type="ECO:0000256" key="2">
    <source>
        <dbReference type="ARBA" id="ARBA00011085"/>
    </source>
</evidence>
<dbReference type="PRINTS" id="PR00899">
    <property type="entry name" value="GPCRSTE3"/>
</dbReference>
<keyword evidence="7 10" id="KW-0472">Membrane</keyword>
<evidence type="ECO:0000256" key="6">
    <source>
        <dbReference type="ARBA" id="ARBA00023040"/>
    </source>
</evidence>
<comment type="caution">
    <text evidence="11">The sequence shown here is derived from an EMBL/GenBank/DDBJ whole genome shotgun (WGS) entry which is preliminary data.</text>
</comment>
<dbReference type="PRINTS" id="PR00901">
    <property type="entry name" value="PHEROMONEBAR"/>
</dbReference>
<evidence type="ECO:0000256" key="10">
    <source>
        <dbReference type="SAM" id="Phobius"/>
    </source>
</evidence>
<dbReference type="GO" id="GO:0004934">
    <property type="term" value="F:mating-type alpha-factor pheromone receptor activity"/>
    <property type="evidence" value="ECO:0007669"/>
    <property type="project" value="InterPro"/>
</dbReference>
<dbReference type="InterPro" id="IPR001499">
    <property type="entry name" value="GPCR_STE3"/>
</dbReference>
<organism evidence="11 12">
    <name type="scientific">Antrodiella citrinella</name>
    <dbReference type="NCBI Taxonomy" id="2447956"/>
    <lineage>
        <taxon>Eukaryota</taxon>
        <taxon>Fungi</taxon>
        <taxon>Dikarya</taxon>
        <taxon>Basidiomycota</taxon>
        <taxon>Agaricomycotina</taxon>
        <taxon>Agaricomycetes</taxon>
        <taxon>Polyporales</taxon>
        <taxon>Steccherinaceae</taxon>
        <taxon>Antrodiella</taxon>
    </lineage>
</organism>
<comment type="subcellular location">
    <subcellularLocation>
        <location evidence="1">Membrane</location>
        <topology evidence="1">Multi-pass membrane protein</topology>
    </subcellularLocation>
</comment>
<keyword evidence="8" id="KW-0675">Receptor</keyword>
<evidence type="ECO:0000256" key="4">
    <source>
        <dbReference type="ARBA" id="ARBA00022692"/>
    </source>
</evidence>